<dbReference type="PROSITE" id="PS00866">
    <property type="entry name" value="CPSASE_1"/>
    <property type="match status" value="2"/>
</dbReference>
<dbReference type="InterPro" id="IPR033937">
    <property type="entry name" value="MGS_CPS_CarB"/>
</dbReference>
<dbReference type="InterPro" id="IPR006275">
    <property type="entry name" value="CPSase_lsu"/>
</dbReference>
<dbReference type="GO" id="GO:0005524">
    <property type="term" value="F:ATP binding"/>
    <property type="evidence" value="ECO:0007669"/>
    <property type="project" value="UniProtKB-UniRule"/>
</dbReference>
<comment type="pathway">
    <text evidence="2">Amino-acid biosynthesis; L-arginine biosynthesis; carbamoyl phosphate from bicarbonate: step 1/1.</text>
</comment>
<evidence type="ECO:0000256" key="8">
    <source>
        <dbReference type="ARBA" id="ARBA00022723"/>
    </source>
</evidence>
<dbReference type="FunFam" id="3.40.50.20:FF:000003">
    <property type="entry name" value="Carbamoyl-phosphate synthase large chain"/>
    <property type="match status" value="1"/>
</dbReference>
<comment type="subunit">
    <text evidence="15">Heterodimer composed of 2 chains; the small (or glutamine) chain promotes the hydrolysis of glutamine to ammonia, which is used by the large (or ammonia) chain to synthesize carbamoyl phosphate.</text>
</comment>
<evidence type="ECO:0000313" key="26">
    <source>
        <dbReference type="Proteomes" id="UP001497480"/>
    </source>
</evidence>
<dbReference type="GO" id="GO:0006541">
    <property type="term" value="P:glutamine metabolic process"/>
    <property type="evidence" value="ECO:0007669"/>
    <property type="project" value="TreeGrafter"/>
</dbReference>
<evidence type="ECO:0000256" key="10">
    <source>
        <dbReference type="ARBA" id="ARBA00022741"/>
    </source>
</evidence>
<dbReference type="GO" id="GO:0046872">
    <property type="term" value="F:metal ion binding"/>
    <property type="evidence" value="ECO:0007669"/>
    <property type="project" value="UniProtKB-KW"/>
</dbReference>
<dbReference type="SUPFAM" id="SSF52335">
    <property type="entry name" value="Methylglyoxal synthase-like"/>
    <property type="match status" value="1"/>
</dbReference>
<proteinExistence type="inferred from homology"/>
<dbReference type="FunFam" id="3.40.50.20:FF:000001">
    <property type="entry name" value="Carbamoyl-phosphate synthase large chain"/>
    <property type="match status" value="1"/>
</dbReference>
<dbReference type="SMART" id="SM01096">
    <property type="entry name" value="CPSase_L_D3"/>
    <property type="match status" value="1"/>
</dbReference>
<dbReference type="InterPro" id="IPR011761">
    <property type="entry name" value="ATP-grasp"/>
</dbReference>
<dbReference type="InterPro" id="IPR016185">
    <property type="entry name" value="PreATP-grasp_dom_sf"/>
</dbReference>
<dbReference type="EMBL" id="CAXHTB010000017">
    <property type="protein sequence ID" value="CAL0324222.1"/>
    <property type="molecule type" value="Genomic_DNA"/>
</dbReference>
<dbReference type="EC" id="6.3.4.16" evidence="16"/>
<dbReference type="EC" id="6.3.5.5" evidence="4"/>
<evidence type="ECO:0000259" key="24">
    <source>
        <dbReference type="PROSITE" id="PS51855"/>
    </source>
</evidence>
<dbReference type="InterPro" id="IPR011607">
    <property type="entry name" value="MGS-like_dom"/>
</dbReference>
<dbReference type="Gene3D" id="3.40.50.1380">
    <property type="entry name" value="Methylglyoxal synthase-like domain"/>
    <property type="match status" value="1"/>
</dbReference>
<evidence type="ECO:0000256" key="11">
    <source>
        <dbReference type="ARBA" id="ARBA00022840"/>
    </source>
</evidence>
<dbReference type="Gene3D" id="3.30.1490.20">
    <property type="entry name" value="ATP-grasp fold, A domain"/>
    <property type="match status" value="1"/>
</dbReference>
<keyword evidence="7" id="KW-0028">Amino-acid biosynthesis</keyword>
<keyword evidence="9" id="KW-0677">Repeat</keyword>
<dbReference type="PANTHER" id="PTHR11405:SF53">
    <property type="entry name" value="CARBAMOYL-PHOSPHATE SYNTHASE [AMMONIA], MITOCHONDRIAL"/>
    <property type="match status" value="1"/>
</dbReference>
<evidence type="ECO:0000256" key="9">
    <source>
        <dbReference type="ARBA" id="ARBA00022737"/>
    </source>
</evidence>
<evidence type="ECO:0000256" key="17">
    <source>
        <dbReference type="ARBA" id="ARBA00044249"/>
    </source>
</evidence>
<dbReference type="HAMAP" id="MF_01210_B">
    <property type="entry name" value="CPSase_L_chain_B"/>
    <property type="match status" value="1"/>
</dbReference>
<feature type="domain" description="ATP-grasp" evidence="23">
    <location>
        <begin position="214"/>
        <end position="410"/>
    </location>
</feature>
<dbReference type="SUPFAM" id="SSF52440">
    <property type="entry name" value="PreATP-grasp domain"/>
    <property type="match status" value="2"/>
</dbReference>
<dbReference type="NCBIfam" id="NF009455">
    <property type="entry name" value="PRK12815.1"/>
    <property type="match status" value="1"/>
</dbReference>
<dbReference type="FunFam" id="1.10.1030.10:FF:000002">
    <property type="entry name" value="Carbamoyl-phosphate synthase large chain"/>
    <property type="match status" value="1"/>
</dbReference>
<evidence type="ECO:0000313" key="25">
    <source>
        <dbReference type="EMBL" id="CAL0324222.1"/>
    </source>
</evidence>
<dbReference type="NCBIfam" id="TIGR01369">
    <property type="entry name" value="CPSaseII_lrg"/>
    <property type="match status" value="1"/>
</dbReference>
<evidence type="ECO:0000256" key="3">
    <source>
        <dbReference type="ARBA" id="ARBA00009799"/>
    </source>
</evidence>
<dbReference type="GO" id="GO:0006526">
    <property type="term" value="P:L-arginine biosynthetic process"/>
    <property type="evidence" value="ECO:0007669"/>
    <property type="project" value="UniProtKB-KW"/>
</dbReference>
<evidence type="ECO:0000256" key="6">
    <source>
        <dbReference type="ARBA" id="ARBA00022598"/>
    </source>
</evidence>
<dbReference type="InterPro" id="IPR036914">
    <property type="entry name" value="MGS-like_dom_sf"/>
</dbReference>
<sequence length="1173" mass="128784">MGAMSYCVSHFQKLPHLLFAQSPSFPKTHYPNRAFPKTVPKKNNIFRFQKLGLPCSYKPRNGVVSAHAATIAAPIVETESKVGKRTDLKKILILGAGPIVIGQACEFDYSGTQACKALKEEGYEVILINSNPATIMTDPDLADRTYITPMTPELVEQVLEAERPDALLPTMGGQTALNLAVALAESGALEKYGIELIGAKLDAIKKAEDRDLFKQAMKRIGIKTPPSGIGTTLKDCMEIANEIGEFPLIIRPAFTLGGTGGGIAYNREEFEEICKAGIEASLTNQVLIEKSLLGWKEYELEVMRDLADNVVIICSIENIDPMGVHTGDSITVAPAQTLTDKEYQRLRDYSVAIIREIGVECGGSNVQFAVNPVDGEVMVIEMNPRVSRSSALASKATGFPIAKMAAKLSVGYTLDQIPNDITKKTPASFEPSIDYVVTKIPRFAFEKFPGSQSILTTQMKSVGEAMAVGRTFQESFQKAVRSLEYGYAGWGCGHVKELDQDWDQLKYNLRVPNPDRIHAVYAAMKKGMQVDEIFELSYIDKWYLEQLKELVDVEIFLTSHNLSDLTNLDFYEVKRRGFSDKQIAFATKSTEKEVRLRRLSLGVTPAYKRVDTCAAEFEANTPYMYSSYDFECESAPTERKKVLILGGGPNRIGQGIEFDYCCCHASFALQDAGYETIMVNSNPETVSTDYDTSDRLYFEPLTVEDILNIIDLERPDGIIVQFGGQTPLKLSLPLQQYLDEYKPPCASGVGYVRIWGTSPDSIDAAENRERFNVIINELKIEQPKGGIARSETDALAIAAEIGYPVVVRPSYVLGGRAMEIVYSDDKLVTYLENAVEVDPERPVLIDKYLSDAIEVDVDALADSHGNVVIGGIMEHIEQAGVHSGDSACSIPTRTVPSSCLETIRSWTEKLAKTLNVCGLMNCQYAITTSGEVFLLEANPRASRTVPFVSKAIGHPLAKYASLVMSGKSLHDIKFTKEVIPKYVSVKEAVLPFSKFPGTDILLSPEMRSTGEVMGIDFMYNTAFAKAQIAAGQKLPLSGTVFLALNDLTKPHLEKIAKAFVESGFQIVATSGTAHSLEAAKIPVVRVLKMHEGRPHAGDMIANGDIQLMVITSSGDALDRIDGLALRRMALDYKVPIVTTVNGALATAEAIRSMKSNSIKMIALQDFLDDDFKH</sequence>
<evidence type="ECO:0000256" key="20">
    <source>
        <dbReference type="ARBA" id="ARBA00047359"/>
    </source>
</evidence>
<organism evidence="25 26">
    <name type="scientific">Lupinus luteus</name>
    <name type="common">European yellow lupine</name>
    <dbReference type="NCBI Taxonomy" id="3873"/>
    <lineage>
        <taxon>Eukaryota</taxon>
        <taxon>Viridiplantae</taxon>
        <taxon>Streptophyta</taxon>
        <taxon>Embryophyta</taxon>
        <taxon>Tracheophyta</taxon>
        <taxon>Spermatophyta</taxon>
        <taxon>Magnoliopsida</taxon>
        <taxon>eudicotyledons</taxon>
        <taxon>Gunneridae</taxon>
        <taxon>Pentapetalae</taxon>
        <taxon>rosids</taxon>
        <taxon>fabids</taxon>
        <taxon>Fabales</taxon>
        <taxon>Fabaceae</taxon>
        <taxon>Papilionoideae</taxon>
        <taxon>50 kb inversion clade</taxon>
        <taxon>genistoids sensu lato</taxon>
        <taxon>core genistoids</taxon>
        <taxon>Genisteae</taxon>
        <taxon>Lupinus</taxon>
    </lineage>
</organism>
<dbReference type="PROSITE" id="PS50975">
    <property type="entry name" value="ATP_GRASP"/>
    <property type="match status" value="2"/>
</dbReference>
<keyword evidence="12" id="KW-0460">Magnesium</keyword>
<dbReference type="GO" id="GO:0004087">
    <property type="term" value="F:carbamoyl-phosphate synthase (ammonia) activity"/>
    <property type="evidence" value="ECO:0007669"/>
    <property type="project" value="UniProtKB-EC"/>
</dbReference>
<evidence type="ECO:0000256" key="5">
    <source>
        <dbReference type="ARBA" id="ARBA00022571"/>
    </source>
</evidence>
<evidence type="ECO:0000256" key="1">
    <source>
        <dbReference type="ARBA" id="ARBA00001936"/>
    </source>
</evidence>
<dbReference type="Gene3D" id="3.40.50.20">
    <property type="match status" value="2"/>
</dbReference>
<feature type="domain" description="ATP-grasp" evidence="23">
    <location>
        <begin position="772"/>
        <end position="965"/>
    </location>
</feature>
<dbReference type="GO" id="GO:0005737">
    <property type="term" value="C:cytoplasm"/>
    <property type="evidence" value="ECO:0007669"/>
    <property type="project" value="TreeGrafter"/>
</dbReference>
<keyword evidence="26" id="KW-1185">Reference proteome</keyword>
<dbReference type="InterPro" id="IPR005483">
    <property type="entry name" value="CPSase_dom"/>
</dbReference>
<dbReference type="GO" id="GO:0006221">
    <property type="term" value="P:pyrimidine nucleotide biosynthetic process"/>
    <property type="evidence" value="ECO:0007669"/>
    <property type="project" value="UniProtKB-KW"/>
</dbReference>
<evidence type="ECO:0000256" key="13">
    <source>
        <dbReference type="ARBA" id="ARBA00022975"/>
    </source>
</evidence>
<evidence type="ECO:0000256" key="21">
    <source>
        <dbReference type="ARBA" id="ARBA00074190"/>
    </source>
</evidence>
<evidence type="ECO:0000256" key="4">
    <source>
        <dbReference type="ARBA" id="ARBA00012738"/>
    </source>
</evidence>
<evidence type="ECO:0000256" key="16">
    <source>
        <dbReference type="ARBA" id="ARBA00044063"/>
    </source>
</evidence>
<dbReference type="FunFam" id="3.40.50.1380:FF:000013">
    <property type="entry name" value="Carbamoyl-phosphate synthase large chain"/>
    <property type="match status" value="1"/>
</dbReference>
<keyword evidence="14" id="KW-0464">Manganese</keyword>
<keyword evidence="10 22" id="KW-0547">Nucleotide-binding</keyword>
<dbReference type="SMART" id="SM00851">
    <property type="entry name" value="MGS"/>
    <property type="match status" value="1"/>
</dbReference>
<dbReference type="InterPro" id="IPR005479">
    <property type="entry name" value="CPAse_ATP-bd"/>
</dbReference>
<dbReference type="SUPFAM" id="SSF56059">
    <property type="entry name" value="Glutathione synthetase ATP-binding domain-like"/>
    <property type="match status" value="2"/>
</dbReference>
<evidence type="ECO:0000256" key="18">
    <source>
        <dbReference type="ARBA" id="ARBA00044318"/>
    </source>
</evidence>
<comment type="similarity">
    <text evidence="3">Belongs to the CarB family.</text>
</comment>
<dbReference type="InterPro" id="IPR005480">
    <property type="entry name" value="CPSase_lsu_oligo"/>
</dbReference>
<dbReference type="PROSITE" id="PS00867">
    <property type="entry name" value="CPSASE_2"/>
    <property type="match status" value="2"/>
</dbReference>
<dbReference type="HAMAP" id="MF_01210_A">
    <property type="entry name" value="CPSase_L_chain_A"/>
    <property type="match status" value="1"/>
</dbReference>
<dbReference type="Pfam" id="PF25596">
    <property type="entry name" value="CPSase_L_D1"/>
    <property type="match status" value="2"/>
</dbReference>
<dbReference type="Proteomes" id="UP001497480">
    <property type="component" value="Unassembled WGS sequence"/>
</dbReference>
<dbReference type="PANTHER" id="PTHR11405">
    <property type="entry name" value="CARBAMOYLTRANSFERASE FAMILY MEMBER"/>
    <property type="match status" value="1"/>
</dbReference>
<dbReference type="FunFam" id="3.30.470.20:FF:000013">
    <property type="entry name" value="Carbamoyl-phosphate synthase large chain"/>
    <property type="match status" value="1"/>
</dbReference>
<evidence type="ECO:0000256" key="12">
    <source>
        <dbReference type="ARBA" id="ARBA00022842"/>
    </source>
</evidence>
<dbReference type="Gene3D" id="3.30.470.20">
    <property type="entry name" value="ATP-grasp fold, B domain"/>
    <property type="match status" value="2"/>
</dbReference>
<dbReference type="SUPFAM" id="SSF48108">
    <property type="entry name" value="Carbamoyl phosphate synthetase, large subunit connection domain"/>
    <property type="match status" value="1"/>
</dbReference>
<accession>A0AAV1XT38</accession>
<name>A0AAV1XT38_LUPLU</name>
<dbReference type="CDD" id="cd01424">
    <property type="entry name" value="MGS_CPS_II"/>
    <property type="match status" value="1"/>
</dbReference>
<evidence type="ECO:0000256" key="2">
    <source>
        <dbReference type="ARBA" id="ARBA00005077"/>
    </source>
</evidence>
<keyword evidence="8" id="KW-0479">Metal-binding</keyword>
<dbReference type="Pfam" id="PF02786">
    <property type="entry name" value="CPSase_L_D2"/>
    <property type="match status" value="2"/>
</dbReference>
<dbReference type="Gene3D" id="1.10.1030.10">
    <property type="entry name" value="Carbamoyl-phosphate synthetase, large subunit oligomerisation domain"/>
    <property type="match status" value="1"/>
</dbReference>
<dbReference type="InterPro" id="IPR036897">
    <property type="entry name" value="CarbamoylP_synth_lsu_oligo_sf"/>
</dbReference>
<comment type="caution">
    <text evidence="25">The sequence shown here is derived from an EMBL/GenBank/DDBJ whole genome shotgun (WGS) entry which is preliminary data.</text>
</comment>
<evidence type="ECO:0000259" key="23">
    <source>
        <dbReference type="PROSITE" id="PS50975"/>
    </source>
</evidence>
<protein>
    <recommendedName>
        <fullName evidence="21">Carbamoyl phosphate synthase arginine-specific large chain, chloroplastic</fullName>
        <ecNumber evidence="16">6.3.4.16</ecNumber>
        <ecNumber evidence="4">6.3.5.5</ecNumber>
    </recommendedName>
    <alternativeName>
        <fullName evidence="18">Ammonium-dependent carbamoyl phosphate synthetase</fullName>
    </alternativeName>
    <alternativeName>
        <fullName evidence="17">Arginine-specific carbamoyl phosphate synthetase, ammonia chain</fullName>
    </alternativeName>
    <alternativeName>
        <fullName evidence="19">Glutamine-dependent carbamoyl phosphate synthetase</fullName>
    </alternativeName>
</protein>
<keyword evidence="6" id="KW-0436">Ligase</keyword>
<dbReference type="InterPro" id="IPR013815">
    <property type="entry name" value="ATP_grasp_subdomain_1"/>
</dbReference>
<evidence type="ECO:0000256" key="14">
    <source>
        <dbReference type="ARBA" id="ARBA00023211"/>
    </source>
</evidence>
<comment type="cofactor">
    <cofactor evidence="1">
        <name>Mn(2+)</name>
        <dbReference type="ChEBI" id="CHEBI:29035"/>
    </cofactor>
</comment>
<comment type="catalytic activity">
    <reaction evidence="20">
        <text>hydrogencarbonate + NH4(+) + 2 ATP = carbamoyl phosphate + 2 ADP + phosphate + 2 H(+)</text>
        <dbReference type="Rhea" id="RHEA:18029"/>
        <dbReference type="ChEBI" id="CHEBI:15378"/>
        <dbReference type="ChEBI" id="CHEBI:17544"/>
        <dbReference type="ChEBI" id="CHEBI:28938"/>
        <dbReference type="ChEBI" id="CHEBI:30616"/>
        <dbReference type="ChEBI" id="CHEBI:43474"/>
        <dbReference type="ChEBI" id="CHEBI:58228"/>
        <dbReference type="ChEBI" id="CHEBI:456216"/>
        <dbReference type="EC" id="6.3.4.16"/>
    </reaction>
</comment>
<evidence type="ECO:0000256" key="7">
    <source>
        <dbReference type="ARBA" id="ARBA00022605"/>
    </source>
</evidence>
<evidence type="ECO:0000256" key="19">
    <source>
        <dbReference type="ARBA" id="ARBA00044334"/>
    </source>
</evidence>
<feature type="domain" description="MGS-like" evidence="24">
    <location>
        <begin position="1032"/>
        <end position="1173"/>
    </location>
</feature>
<dbReference type="AlphaFoldDB" id="A0AAV1XT38"/>
<dbReference type="InterPro" id="IPR058047">
    <property type="entry name" value="CPSase_preATP-grasp"/>
</dbReference>
<dbReference type="FunFam" id="3.30.470.20:FF:000007">
    <property type="entry name" value="Carbamoyl-phosphate synthase large chain"/>
    <property type="match status" value="1"/>
</dbReference>
<keyword evidence="13" id="KW-0665">Pyrimidine biosynthesis</keyword>
<dbReference type="PRINTS" id="PR00098">
    <property type="entry name" value="CPSASE"/>
</dbReference>
<dbReference type="Pfam" id="PF02787">
    <property type="entry name" value="CPSase_L_D3"/>
    <property type="match status" value="1"/>
</dbReference>
<keyword evidence="5" id="KW-0055">Arginine biosynthesis</keyword>
<evidence type="ECO:0000256" key="15">
    <source>
        <dbReference type="ARBA" id="ARBA00044031"/>
    </source>
</evidence>
<dbReference type="FunFam" id="3.30.1490.20:FF:000001">
    <property type="entry name" value="Carbamoyl-phosphate synthase large chain"/>
    <property type="match status" value="1"/>
</dbReference>
<dbReference type="PROSITE" id="PS51855">
    <property type="entry name" value="MGS"/>
    <property type="match status" value="1"/>
</dbReference>
<gene>
    <name evidence="25" type="ORF">LLUT_LOCUS25282</name>
</gene>
<reference evidence="25 26" key="1">
    <citation type="submission" date="2024-03" db="EMBL/GenBank/DDBJ databases">
        <authorList>
            <person name="Martinez-Hernandez J."/>
        </authorList>
    </citation>
    <scope>NUCLEOTIDE SEQUENCE [LARGE SCALE GENOMIC DNA]</scope>
</reference>
<dbReference type="GO" id="GO:0004088">
    <property type="term" value="F:carbamoyl-phosphate synthase (glutamine-hydrolyzing) activity"/>
    <property type="evidence" value="ECO:0007669"/>
    <property type="project" value="UniProtKB-EC"/>
</dbReference>
<evidence type="ECO:0000256" key="22">
    <source>
        <dbReference type="PROSITE-ProRule" id="PRU00409"/>
    </source>
</evidence>
<dbReference type="NCBIfam" id="NF003671">
    <property type="entry name" value="PRK05294.1"/>
    <property type="match status" value="1"/>
</dbReference>
<keyword evidence="11 22" id="KW-0067">ATP-binding</keyword>
<dbReference type="Pfam" id="PF02142">
    <property type="entry name" value="MGS"/>
    <property type="match status" value="1"/>
</dbReference>